<comment type="caution">
    <text evidence="2">The sequence shown here is derived from an EMBL/GenBank/DDBJ whole genome shotgun (WGS) entry which is preliminary data.</text>
</comment>
<evidence type="ECO:0000313" key="3">
    <source>
        <dbReference type="Proteomes" id="UP000656042"/>
    </source>
</evidence>
<feature type="region of interest" description="Disordered" evidence="1">
    <location>
        <begin position="50"/>
        <end position="76"/>
    </location>
</feature>
<reference evidence="2" key="2">
    <citation type="submission" date="2020-09" db="EMBL/GenBank/DDBJ databases">
        <authorList>
            <person name="Sun Q."/>
            <person name="Zhou Y."/>
        </authorList>
    </citation>
    <scope>NUCLEOTIDE SEQUENCE</scope>
    <source>
        <strain evidence="2">CGMCC 4.7299</strain>
    </source>
</reference>
<reference evidence="2" key="1">
    <citation type="journal article" date="2014" name="Int. J. Syst. Evol. Microbiol.">
        <title>Complete genome sequence of Corynebacterium casei LMG S-19264T (=DSM 44701T), isolated from a smear-ripened cheese.</title>
        <authorList>
            <consortium name="US DOE Joint Genome Institute (JGI-PGF)"/>
            <person name="Walter F."/>
            <person name="Albersmeier A."/>
            <person name="Kalinowski J."/>
            <person name="Ruckert C."/>
        </authorList>
    </citation>
    <scope>NUCLEOTIDE SEQUENCE</scope>
    <source>
        <strain evidence="2">CGMCC 4.7299</strain>
    </source>
</reference>
<name>A0A8J3C2Q6_9ACTN</name>
<dbReference type="Proteomes" id="UP000656042">
    <property type="component" value="Unassembled WGS sequence"/>
</dbReference>
<dbReference type="RefSeq" id="WP_189080566.1">
    <property type="nucleotide sequence ID" value="NZ_BMMX01000017.1"/>
</dbReference>
<organism evidence="2 3">
    <name type="scientific">Mangrovihabitans endophyticus</name>
    <dbReference type="NCBI Taxonomy" id="1751298"/>
    <lineage>
        <taxon>Bacteria</taxon>
        <taxon>Bacillati</taxon>
        <taxon>Actinomycetota</taxon>
        <taxon>Actinomycetes</taxon>
        <taxon>Micromonosporales</taxon>
        <taxon>Micromonosporaceae</taxon>
        <taxon>Mangrovihabitans</taxon>
    </lineage>
</organism>
<keyword evidence="3" id="KW-1185">Reference proteome</keyword>
<gene>
    <name evidence="2" type="ORF">GCM10012284_37800</name>
</gene>
<evidence type="ECO:0000313" key="2">
    <source>
        <dbReference type="EMBL" id="GGK99818.1"/>
    </source>
</evidence>
<sequence length="76" mass="8498">MSDYRPDIPRIDDTTTPRNLHDRAERVAVPSYDWFNETLLGIVDGLTHLRRHHATPPAEPDGSPHAGPGERPTPAH</sequence>
<proteinExistence type="predicted"/>
<dbReference type="AlphaFoldDB" id="A0A8J3C2Q6"/>
<dbReference type="EMBL" id="BMMX01000017">
    <property type="protein sequence ID" value="GGK99818.1"/>
    <property type="molecule type" value="Genomic_DNA"/>
</dbReference>
<accession>A0A8J3C2Q6</accession>
<protein>
    <submittedName>
        <fullName evidence="2">Uncharacterized protein</fullName>
    </submittedName>
</protein>
<evidence type="ECO:0000256" key="1">
    <source>
        <dbReference type="SAM" id="MobiDB-lite"/>
    </source>
</evidence>